<dbReference type="Proteomes" id="UP000252893">
    <property type="component" value="Unassembled WGS sequence"/>
</dbReference>
<sequence>MKSRPVQHARKRSAHSAYYAQSRSLCAAALISTSLIFTGSALAQDLSQPQEGFSMRVVPGAQFDKLQLPKISVPEGEEPDSSTPPTGAIMSPASPAAGITPYADPRAPQNAPLANQNELLLEAQLTPDSMPLEKGLVWRVFSPEPNAEDKLPLIATATGGTASFSLPQGSYLVHASFGRAGATKRITIRNASRHEKLILDAGGLKLSAKLPDGKEISDKFLRFSIYENDDEGNERSLIVPNIKPNTVVRLNSGTYHVVSNYGSANATIRAEIVVSAGKLTEATVEHNAAEVTLKLLRDVGGEALADTSWNIVNTNGDIVFESVSAYASLVLAAGDYIAVAKNKDRLYQREFTVESGKNEDVDVFAKAENEVDSDQID</sequence>
<keyword evidence="3" id="KW-1185">Reference proteome</keyword>
<feature type="chain" id="PRO_5016621203" evidence="1">
    <location>
        <begin position="44"/>
        <end position="377"/>
    </location>
</feature>
<reference evidence="2 3" key="1">
    <citation type="submission" date="2018-06" db="EMBL/GenBank/DDBJ databases">
        <title>Genomic Encyclopedia of Type Strains, Phase IV (KMG-IV): sequencing the most valuable type-strain genomes for metagenomic binning, comparative biology and taxonomic classification.</title>
        <authorList>
            <person name="Goeker M."/>
        </authorList>
    </citation>
    <scope>NUCLEOTIDE SEQUENCE [LARGE SCALE GENOMIC DNA]</scope>
    <source>
        <strain evidence="2 3">DSM 25619</strain>
    </source>
</reference>
<keyword evidence="1" id="KW-0732">Signal</keyword>
<protein>
    <submittedName>
        <fullName evidence="2">Uncharacterized protein</fullName>
    </submittedName>
</protein>
<dbReference type="AlphaFoldDB" id="A0A366EBX6"/>
<proteinExistence type="predicted"/>
<evidence type="ECO:0000313" key="3">
    <source>
        <dbReference type="Proteomes" id="UP000252893"/>
    </source>
</evidence>
<evidence type="ECO:0000256" key="1">
    <source>
        <dbReference type="SAM" id="SignalP"/>
    </source>
</evidence>
<accession>A0A366EBX6</accession>
<evidence type="ECO:0000313" key="2">
    <source>
        <dbReference type="EMBL" id="RBO99249.1"/>
    </source>
</evidence>
<feature type="signal peptide" evidence="1">
    <location>
        <begin position="1"/>
        <end position="43"/>
    </location>
</feature>
<comment type="caution">
    <text evidence="2">The sequence shown here is derived from an EMBL/GenBank/DDBJ whole genome shotgun (WGS) entry which is preliminary data.</text>
</comment>
<organism evidence="2 3">
    <name type="scientific">Pseudochrobactrum asaccharolyticum</name>
    <dbReference type="NCBI Taxonomy" id="354351"/>
    <lineage>
        <taxon>Bacteria</taxon>
        <taxon>Pseudomonadati</taxon>
        <taxon>Pseudomonadota</taxon>
        <taxon>Alphaproteobacteria</taxon>
        <taxon>Hyphomicrobiales</taxon>
        <taxon>Brucellaceae</taxon>
        <taxon>Pseudochrobactrum</taxon>
    </lineage>
</organism>
<name>A0A366EBX6_9HYPH</name>
<gene>
    <name evidence="2" type="ORF">DFR47_101864</name>
</gene>
<dbReference type="EMBL" id="QNRH01000001">
    <property type="protein sequence ID" value="RBO99249.1"/>
    <property type="molecule type" value="Genomic_DNA"/>
</dbReference>